<proteinExistence type="predicted"/>
<evidence type="ECO:0000313" key="2">
    <source>
        <dbReference type="Proteomes" id="UP000198724"/>
    </source>
</evidence>
<dbReference type="AlphaFoldDB" id="A0A1I2ZCD5"/>
<sequence length="89" mass="10021">MIISAPQLSNSCPISLHEHSTEKNYMAGYFYNKSVVVATEIAPENQIQFELLDMVDRIKHAKLMQIIDGLTERFGRGKVRVITQGLDGL</sequence>
<evidence type="ECO:0000313" key="1">
    <source>
        <dbReference type="EMBL" id="SFH35360.1"/>
    </source>
</evidence>
<gene>
    <name evidence="1" type="ORF">SAMN05421739_1132</name>
</gene>
<name>A0A1I2ZCD5_9BACT</name>
<dbReference type="Proteomes" id="UP000198724">
    <property type="component" value="Unassembled WGS sequence"/>
</dbReference>
<organism evidence="1 2">
    <name type="scientific">Pontibacter chinhatensis</name>
    <dbReference type="NCBI Taxonomy" id="1436961"/>
    <lineage>
        <taxon>Bacteria</taxon>
        <taxon>Pseudomonadati</taxon>
        <taxon>Bacteroidota</taxon>
        <taxon>Cytophagia</taxon>
        <taxon>Cytophagales</taxon>
        <taxon>Hymenobacteraceae</taxon>
        <taxon>Pontibacter</taxon>
    </lineage>
</organism>
<accession>A0A1I2ZCD5</accession>
<dbReference type="STRING" id="1436961.SAMN05421739_1132"/>
<keyword evidence="2" id="KW-1185">Reference proteome</keyword>
<reference evidence="2" key="1">
    <citation type="submission" date="2016-10" db="EMBL/GenBank/DDBJ databases">
        <authorList>
            <person name="Varghese N."/>
            <person name="Submissions S."/>
        </authorList>
    </citation>
    <scope>NUCLEOTIDE SEQUENCE [LARGE SCALE GENOMIC DNA]</scope>
    <source>
        <strain evidence="2">LP51</strain>
    </source>
</reference>
<protein>
    <submittedName>
        <fullName evidence="1">DNA polymerase V</fullName>
    </submittedName>
</protein>
<dbReference type="EMBL" id="FOOT01000013">
    <property type="protein sequence ID" value="SFH35360.1"/>
    <property type="molecule type" value="Genomic_DNA"/>
</dbReference>